<proteinExistence type="predicted"/>
<dbReference type="InterPro" id="IPR013022">
    <property type="entry name" value="Xyl_isomerase-like_TIM-brl"/>
</dbReference>
<evidence type="ECO:0000313" key="3">
    <source>
        <dbReference type="Proteomes" id="UP001612741"/>
    </source>
</evidence>
<dbReference type="SUPFAM" id="SSF51658">
    <property type="entry name" value="Xylose isomerase-like"/>
    <property type="match status" value="1"/>
</dbReference>
<dbReference type="EMBL" id="JBITGY010000016">
    <property type="protein sequence ID" value="MFI6504774.1"/>
    <property type="molecule type" value="Genomic_DNA"/>
</dbReference>
<dbReference type="RefSeq" id="WP_397090665.1">
    <property type="nucleotide sequence ID" value="NZ_JBITGY010000016.1"/>
</dbReference>
<dbReference type="NCBIfam" id="NF035939">
    <property type="entry name" value="TIM_EboE"/>
    <property type="match status" value="1"/>
</dbReference>
<gene>
    <name evidence="2" type="primary">eboE</name>
    <name evidence="2" type="ORF">ACIBG2_45825</name>
</gene>
<sequence>MRFLHSDGTLVHLAYCTNMHMAEDLDGVITQLARYAEPVREQLGTDRLGLGLWLAAPVVAELAADSGALRWLRSELDQRGLEVVTLNAFPYAGFHAASTKKTVYKPDWADLSRLEYTLDCARILTALLPDDVVRGSISTLPFGWRADWTPERGDQARRNLDALADGLAALEVETGRTVRVALEPEPGCVVEYIAQAVEHLRSLDTDRLGVCLDICHLSVAFEDPQEAVAALENADLSIVKTQVSCALEVPEPSGPGVHSALSGFAEPRFLHQTKELTSSALLSCDDLPDAMAGGLPGADPWRVHFHVPLHADLPAPLSSTRPVLLAALDALFGGPTARTEHAEVETYTWPVLPGAERGDAELIAGVAGELAWTRDALESLGLKEV</sequence>
<keyword evidence="3" id="KW-1185">Reference proteome</keyword>
<name>A0ABW7Z9C1_9ACTN</name>
<organism evidence="2 3">
    <name type="scientific">Nonomuraea typhae</name>
    <dbReference type="NCBI Taxonomy" id="2603600"/>
    <lineage>
        <taxon>Bacteria</taxon>
        <taxon>Bacillati</taxon>
        <taxon>Actinomycetota</taxon>
        <taxon>Actinomycetes</taxon>
        <taxon>Streptosporangiales</taxon>
        <taxon>Streptosporangiaceae</taxon>
        <taxon>Nonomuraea</taxon>
    </lineage>
</organism>
<dbReference type="Proteomes" id="UP001612741">
    <property type="component" value="Unassembled WGS sequence"/>
</dbReference>
<accession>A0ABW7Z9C1</accession>
<comment type="caution">
    <text evidence="2">The sequence shown here is derived from an EMBL/GenBank/DDBJ whole genome shotgun (WGS) entry which is preliminary data.</text>
</comment>
<protein>
    <submittedName>
        <fullName evidence="2">Metabolite traffic protein EboE</fullName>
    </submittedName>
</protein>
<evidence type="ECO:0000313" key="2">
    <source>
        <dbReference type="EMBL" id="MFI6504774.1"/>
    </source>
</evidence>
<dbReference type="InterPro" id="IPR036237">
    <property type="entry name" value="Xyl_isomerase-like_sf"/>
</dbReference>
<dbReference type="Pfam" id="PF01261">
    <property type="entry name" value="AP_endonuc_2"/>
    <property type="match status" value="1"/>
</dbReference>
<evidence type="ECO:0000259" key="1">
    <source>
        <dbReference type="Pfam" id="PF01261"/>
    </source>
</evidence>
<dbReference type="Gene3D" id="3.20.20.150">
    <property type="entry name" value="Divalent-metal-dependent TIM barrel enzymes"/>
    <property type="match status" value="1"/>
</dbReference>
<feature type="domain" description="Xylose isomerase-like TIM barrel" evidence="1">
    <location>
        <begin position="69"/>
        <end position="232"/>
    </location>
</feature>
<reference evidence="2 3" key="1">
    <citation type="submission" date="2024-10" db="EMBL/GenBank/DDBJ databases">
        <title>The Natural Products Discovery Center: Release of the First 8490 Sequenced Strains for Exploring Actinobacteria Biosynthetic Diversity.</title>
        <authorList>
            <person name="Kalkreuter E."/>
            <person name="Kautsar S.A."/>
            <person name="Yang D."/>
            <person name="Bader C.D."/>
            <person name="Teijaro C.N."/>
            <person name="Fluegel L."/>
            <person name="Davis C.M."/>
            <person name="Simpson J.R."/>
            <person name="Lauterbach L."/>
            <person name="Steele A.D."/>
            <person name="Gui C."/>
            <person name="Meng S."/>
            <person name="Li G."/>
            <person name="Viehrig K."/>
            <person name="Ye F."/>
            <person name="Su P."/>
            <person name="Kiefer A.F."/>
            <person name="Nichols A."/>
            <person name="Cepeda A.J."/>
            <person name="Yan W."/>
            <person name="Fan B."/>
            <person name="Jiang Y."/>
            <person name="Adhikari A."/>
            <person name="Zheng C.-J."/>
            <person name="Schuster L."/>
            <person name="Cowan T.M."/>
            <person name="Smanski M.J."/>
            <person name="Chevrette M.G."/>
            <person name="De Carvalho L.P.S."/>
            <person name="Shen B."/>
        </authorList>
    </citation>
    <scope>NUCLEOTIDE SEQUENCE [LARGE SCALE GENOMIC DNA]</scope>
    <source>
        <strain evidence="2 3">NPDC050545</strain>
    </source>
</reference>